<dbReference type="AlphaFoldDB" id="A0A0D0APG2"/>
<gene>
    <name evidence="4" type="ORF">CY34DRAFT_94760</name>
</gene>
<keyword evidence="5" id="KW-1185">Reference proteome</keyword>
<sequence>MWEGRPRVEGDGSEWSVNEDWEARTGLANDILFVTTADSTVDDLRKRFEDEPVFKEVIEAIYDLDQGVELRKRSRARHRASEYIIEQGKLWRTRGGTATRARTKVECINKTEAKTLATCVHSEGGHWGRDAVKMVLLDRICSPKLDASILAAIRECPKCKNFGPTHLHSLLEPITRRHPFKLLVGNYLTIPKGKGGYSTLGVYLDTFSQYVWIFKYKTAGSAKTTLDSLTRIFNDFTASETFMSDGGWHFNNDALLLHILKRLCTLTCTKLVWCMAD</sequence>
<reference evidence="4 5" key="1">
    <citation type="submission" date="2014-04" db="EMBL/GenBank/DDBJ databases">
        <authorList>
            <consortium name="DOE Joint Genome Institute"/>
            <person name="Kuo A."/>
            <person name="Ruytinx J."/>
            <person name="Rineau F."/>
            <person name="Colpaert J."/>
            <person name="Kohler A."/>
            <person name="Nagy L.G."/>
            <person name="Floudas D."/>
            <person name="Copeland A."/>
            <person name="Barry K.W."/>
            <person name="Cichocki N."/>
            <person name="Veneault-Fourrey C."/>
            <person name="LaButti K."/>
            <person name="Lindquist E.A."/>
            <person name="Lipzen A."/>
            <person name="Lundell T."/>
            <person name="Morin E."/>
            <person name="Murat C."/>
            <person name="Sun H."/>
            <person name="Tunlid A."/>
            <person name="Henrissat B."/>
            <person name="Grigoriev I.V."/>
            <person name="Hibbett D.S."/>
            <person name="Martin F."/>
            <person name="Nordberg H.P."/>
            <person name="Cantor M.N."/>
            <person name="Hua S.X."/>
        </authorList>
    </citation>
    <scope>NUCLEOTIDE SEQUENCE [LARGE SCALE GENOMIC DNA]</scope>
    <source>
        <strain evidence="4 5">UH-Slu-Lm8-n1</strain>
    </source>
</reference>
<dbReference type="Gene3D" id="3.30.420.10">
    <property type="entry name" value="Ribonuclease H-like superfamily/Ribonuclease H"/>
    <property type="match status" value="1"/>
</dbReference>
<dbReference type="PANTHER" id="PTHR37984:SF5">
    <property type="entry name" value="PROTEIN NYNRIN-LIKE"/>
    <property type="match status" value="1"/>
</dbReference>
<evidence type="ECO:0000313" key="5">
    <source>
        <dbReference type="Proteomes" id="UP000054485"/>
    </source>
</evidence>
<dbReference type="InterPro" id="IPR050951">
    <property type="entry name" value="Retrovirus_Pol_polyprotein"/>
</dbReference>
<dbReference type="InParanoid" id="A0A0D0APG2"/>
<evidence type="ECO:0000256" key="1">
    <source>
        <dbReference type="ARBA" id="ARBA00022884"/>
    </source>
</evidence>
<dbReference type="SUPFAM" id="SSF53098">
    <property type="entry name" value="Ribonuclease H-like"/>
    <property type="match status" value="1"/>
</dbReference>
<dbReference type="GO" id="GO:0003676">
    <property type="term" value="F:nucleic acid binding"/>
    <property type="evidence" value="ECO:0007669"/>
    <property type="project" value="InterPro"/>
</dbReference>
<dbReference type="Gene3D" id="1.10.340.70">
    <property type="match status" value="1"/>
</dbReference>
<accession>A0A0D0APG2</accession>
<dbReference type="OrthoDB" id="3234307at2759"/>
<dbReference type="PANTHER" id="PTHR37984">
    <property type="entry name" value="PROTEIN CBG26694"/>
    <property type="match status" value="1"/>
</dbReference>
<organism evidence="4 5">
    <name type="scientific">Suillus luteus UH-Slu-Lm8-n1</name>
    <dbReference type="NCBI Taxonomy" id="930992"/>
    <lineage>
        <taxon>Eukaryota</taxon>
        <taxon>Fungi</taxon>
        <taxon>Dikarya</taxon>
        <taxon>Basidiomycota</taxon>
        <taxon>Agaricomycotina</taxon>
        <taxon>Agaricomycetes</taxon>
        <taxon>Agaricomycetidae</taxon>
        <taxon>Boletales</taxon>
        <taxon>Suillineae</taxon>
        <taxon>Suillaceae</taxon>
        <taxon>Suillus</taxon>
    </lineage>
</organism>
<evidence type="ECO:0000259" key="3">
    <source>
        <dbReference type="Pfam" id="PF17921"/>
    </source>
</evidence>
<reference evidence="5" key="2">
    <citation type="submission" date="2015-01" db="EMBL/GenBank/DDBJ databases">
        <title>Evolutionary Origins and Diversification of the Mycorrhizal Mutualists.</title>
        <authorList>
            <consortium name="DOE Joint Genome Institute"/>
            <consortium name="Mycorrhizal Genomics Consortium"/>
            <person name="Kohler A."/>
            <person name="Kuo A."/>
            <person name="Nagy L.G."/>
            <person name="Floudas D."/>
            <person name="Copeland A."/>
            <person name="Barry K.W."/>
            <person name="Cichocki N."/>
            <person name="Veneault-Fourrey C."/>
            <person name="LaButti K."/>
            <person name="Lindquist E.A."/>
            <person name="Lipzen A."/>
            <person name="Lundell T."/>
            <person name="Morin E."/>
            <person name="Murat C."/>
            <person name="Riley R."/>
            <person name="Ohm R."/>
            <person name="Sun H."/>
            <person name="Tunlid A."/>
            <person name="Henrissat B."/>
            <person name="Grigoriev I.V."/>
            <person name="Hibbett D.S."/>
            <person name="Martin F."/>
        </authorList>
    </citation>
    <scope>NUCLEOTIDE SEQUENCE [LARGE SCALE GENOMIC DNA]</scope>
    <source>
        <strain evidence="5">UH-Slu-Lm8-n1</strain>
    </source>
</reference>
<protein>
    <recommendedName>
        <fullName evidence="6">Integrase catalytic domain-containing protein</fullName>
    </recommendedName>
</protein>
<dbReference type="InterPro" id="IPR012337">
    <property type="entry name" value="RNaseH-like_sf"/>
</dbReference>
<dbReference type="Pfam" id="PF00665">
    <property type="entry name" value="rve"/>
    <property type="match status" value="1"/>
</dbReference>
<evidence type="ECO:0000313" key="4">
    <source>
        <dbReference type="EMBL" id="KIK36247.1"/>
    </source>
</evidence>
<evidence type="ECO:0008006" key="6">
    <source>
        <dbReference type="Google" id="ProtNLM"/>
    </source>
</evidence>
<dbReference type="STRING" id="930992.A0A0D0APG2"/>
<keyword evidence="1" id="KW-0694">RNA-binding</keyword>
<dbReference type="EMBL" id="KN835547">
    <property type="protein sequence ID" value="KIK36247.1"/>
    <property type="molecule type" value="Genomic_DNA"/>
</dbReference>
<dbReference type="InterPro" id="IPR001584">
    <property type="entry name" value="Integrase_cat-core"/>
</dbReference>
<dbReference type="HOGENOM" id="CLU_1005346_0_0_1"/>
<evidence type="ECO:0000259" key="2">
    <source>
        <dbReference type="Pfam" id="PF00665"/>
    </source>
</evidence>
<feature type="domain" description="Integrase catalytic" evidence="2">
    <location>
        <begin position="177"/>
        <end position="254"/>
    </location>
</feature>
<dbReference type="InterPro" id="IPR041588">
    <property type="entry name" value="Integrase_H2C2"/>
</dbReference>
<dbReference type="Proteomes" id="UP000054485">
    <property type="component" value="Unassembled WGS sequence"/>
</dbReference>
<name>A0A0D0APG2_9AGAM</name>
<dbReference type="Pfam" id="PF17921">
    <property type="entry name" value="Integrase_H2C2"/>
    <property type="match status" value="1"/>
</dbReference>
<dbReference type="InterPro" id="IPR036397">
    <property type="entry name" value="RNaseH_sf"/>
</dbReference>
<proteinExistence type="predicted"/>
<feature type="domain" description="Integrase zinc-binding" evidence="3">
    <location>
        <begin position="109"/>
        <end position="162"/>
    </location>
</feature>